<proteinExistence type="predicted"/>
<keyword evidence="1" id="KW-0732">Signal</keyword>
<accession>A0A7C8UIU1</accession>
<name>A0A7C8UIU1_ORBOL</name>
<organism evidence="2 3">
    <name type="scientific">Orbilia oligospora</name>
    <name type="common">Nematode-trapping fungus</name>
    <name type="synonym">Arthrobotrys oligospora</name>
    <dbReference type="NCBI Taxonomy" id="2813651"/>
    <lineage>
        <taxon>Eukaryota</taxon>
        <taxon>Fungi</taxon>
        <taxon>Dikarya</taxon>
        <taxon>Ascomycota</taxon>
        <taxon>Pezizomycotina</taxon>
        <taxon>Orbiliomycetes</taxon>
        <taxon>Orbiliales</taxon>
        <taxon>Orbiliaceae</taxon>
        <taxon>Orbilia</taxon>
    </lineage>
</organism>
<gene>
    <name evidence="2" type="ORF">TWF106_000981</name>
</gene>
<dbReference type="EMBL" id="WIWS01000112">
    <property type="protein sequence ID" value="KAF3205995.1"/>
    <property type="molecule type" value="Genomic_DNA"/>
</dbReference>
<comment type="caution">
    <text evidence="2">The sequence shown here is derived from an EMBL/GenBank/DDBJ whole genome shotgun (WGS) entry which is preliminary data.</text>
</comment>
<evidence type="ECO:0000313" key="3">
    <source>
        <dbReference type="Proteomes" id="UP000472727"/>
    </source>
</evidence>
<feature type="chain" id="PRO_5028808466" evidence="1">
    <location>
        <begin position="19"/>
        <end position="147"/>
    </location>
</feature>
<protein>
    <submittedName>
        <fullName evidence="2">Uncharacterized protein</fullName>
    </submittedName>
</protein>
<sequence>MSLLSAFVALISAQIKSAAVASQRVKMILPVGGFGGSPYLRRRVQEWVDKEKYTIEVAQPLDANYHDEYDKILRVRDQMEWFIKKGVQINGIKSVFRVTYCQHLETEEFADPGDLKITDTLYAYNGDDTPAKPSDYGEIYIHRLQEI</sequence>
<evidence type="ECO:0000256" key="1">
    <source>
        <dbReference type="SAM" id="SignalP"/>
    </source>
</evidence>
<evidence type="ECO:0000313" key="2">
    <source>
        <dbReference type="EMBL" id="KAF3205995.1"/>
    </source>
</evidence>
<reference evidence="2 3" key="1">
    <citation type="submission" date="2019-06" db="EMBL/GenBank/DDBJ databases">
        <authorList>
            <person name="Palmer J.M."/>
        </authorList>
    </citation>
    <scope>NUCLEOTIDE SEQUENCE [LARGE SCALE GENOMIC DNA]</scope>
    <source>
        <strain evidence="2 3">TWF106</strain>
    </source>
</reference>
<dbReference type="Proteomes" id="UP000472727">
    <property type="component" value="Unassembled WGS sequence"/>
</dbReference>
<dbReference type="AlphaFoldDB" id="A0A7C8UIU1"/>
<feature type="signal peptide" evidence="1">
    <location>
        <begin position="1"/>
        <end position="18"/>
    </location>
</feature>